<reference evidence="1 2" key="1">
    <citation type="submission" date="2016-09" db="EMBL/GenBank/DDBJ databases">
        <title>Acidihalobacter prosperus V6 (DSM14174).</title>
        <authorList>
            <person name="Khaleque H.N."/>
            <person name="Ramsay J.P."/>
            <person name="Murphy R.J.T."/>
            <person name="Kaksonen A.H."/>
            <person name="Boxall N.J."/>
            <person name="Watkin E.L.J."/>
        </authorList>
    </citation>
    <scope>NUCLEOTIDE SEQUENCE [LARGE SCALE GENOMIC DNA]</scope>
    <source>
        <strain evidence="1 2">V6</strain>
        <plasmid evidence="2">papv6</plasmid>
    </source>
</reference>
<sequence>MRVPRVLRLTDRQAGSRSVAGQPLTATITRENLTIQRVFNLLYSPQQSRPATAEFAQDAGLGLLSKIRLLELISLDGIEGPRQFQIHLHGHMIHSAPQ</sequence>
<proteinExistence type="predicted"/>
<dbReference type="Proteomes" id="UP000095342">
    <property type="component" value="Plasmid pAPV6"/>
</dbReference>
<keyword evidence="2" id="KW-1185">Reference proteome</keyword>
<dbReference type="EMBL" id="CP017449">
    <property type="protein sequence ID" value="AOV18817.1"/>
    <property type="molecule type" value="Genomic_DNA"/>
</dbReference>
<keyword evidence="1" id="KW-0614">Plasmid</keyword>
<protein>
    <submittedName>
        <fullName evidence="1">Uncharacterized protein</fullName>
    </submittedName>
</protein>
<organism evidence="1 2">
    <name type="scientific">Acidihalobacter aeolianus</name>
    <dbReference type="NCBI Taxonomy" id="2792603"/>
    <lineage>
        <taxon>Bacteria</taxon>
        <taxon>Pseudomonadati</taxon>
        <taxon>Pseudomonadota</taxon>
        <taxon>Gammaproteobacteria</taxon>
        <taxon>Chromatiales</taxon>
        <taxon>Ectothiorhodospiraceae</taxon>
        <taxon>Acidihalobacter</taxon>
    </lineage>
</organism>
<accession>A0A1D8KCY1</accession>
<evidence type="ECO:0000313" key="1">
    <source>
        <dbReference type="EMBL" id="AOV18817.1"/>
    </source>
</evidence>
<dbReference type="KEGG" id="aaeo:BJI67_16390"/>
<gene>
    <name evidence="1" type="ORF">BJI67_16390</name>
</gene>
<geneLocation type="plasmid" evidence="2">
    <name>papv6</name>
</geneLocation>
<dbReference type="AlphaFoldDB" id="A0A1D8KCY1"/>
<name>A0A1D8KCY1_9GAMM</name>
<evidence type="ECO:0000313" key="2">
    <source>
        <dbReference type="Proteomes" id="UP000095342"/>
    </source>
</evidence>